<name>A0A067C851_SAPPC</name>
<evidence type="ECO:0000313" key="2">
    <source>
        <dbReference type="Proteomes" id="UP000030745"/>
    </source>
</evidence>
<dbReference type="AlphaFoldDB" id="A0A067C851"/>
<dbReference type="Proteomes" id="UP000030745">
    <property type="component" value="Unassembled WGS sequence"/>
</dbReference>
<dbReference type="KEGG" id="spar:SPRG_09170"/>
<dbReference type="VEuPathDB" id="FungiDB:SPRG_09170"/>
<proteinExistence type="predicted"/>
<sequence length="154" mass="17881">MQDDERPLCVPLVLRQFATCFLHRDSSPFDFLSYQPYIGCKCIRASTLHPFWFDVWRHWSKTPTDKRILETPSYEMVANMPVWLTTYVPMAIGATCHASKIVPAGANAPSSFWYLWPQLETLMRRNNPGTRVHMGRVGAAVYKHLCDVYDQVRR</sequence>
<dbReference type="GeneID" id="24131360"/>
<dbReference type="OrthoDB" id="79339at2759"/>
<dbReference type="RefSeq" id="XP_012203995.1">
    <property type="nucleotide sequence ID" value="XM_012348605.1"/>
</dbReference>
<evidence type="ECO:0000313" key="1">
    <source>
        <dbReference type="EMBL" id="KDO25345.1"/>
    </source>
</evidence>
<gene>
    <name evidence="1" type="ORF">SPRG_09170</name>
</gene>
<organism evidence="1 2">
    <name type="scientific">Saprolegnia parasitica (strain CBS 223.65)</name>
    <dbReference type="NCBI Taxonomy" id="695850"/>
    <lineage>
        <taxon>Eukaryota</taxon>
        <taxon>Sar</taxon>
        <taxon>Stramenopiles</taxon>
        <taxon>Oomycota</taxon>
        <taxon>Saprolegniomycetes</taxon>
        <taxon>Saprolegniales</taxon>
        <taxon>Saprolegniaceae</taxon>
        <taxon>Saprolegnia</taxon>
    </lineage>
</organism>
<reference evidence="1 2" key="1">
    <citation type="journal article" date="2013" name="PLoS Genet.">
        <title>Distinctive expansion of potential virulence genes in the genome of the oomycete fish pathogen Saprolegnia parasitica.</title>
        <authorList>
            <person name="Jiang R.H."/>
            <person name="de Bruijn I."/>
            <person name="Haas B.J."/>
            <person name="Belmonte R."/>
            <person name="Lobach L."/>
            <person name="Christie J."/>
            <person name="van den Ackerveken G."/>
            <person name="Bottin A."/>
            <person name="Bulone V."/>
            <person name="Diaz-Moreno S.M."/>
            <person name="Dumas B."/>
            <person name="Fan L."/>
            <person name="Gaulin E."/>
            <person name="Govers F."/>
            <person name="Grenville-Briggs L.J."/>
            <person name="Horner N.R."/>
            <person name="Levin J.Z."/>
            <person name="Mammella M."/>
            <person name="Meijer H.J."/>
            <person name="Morris P."/>
            <person name="Nusbaum C."/>
            <person name="Oome S."/>
            <person name="Phillips A.J."/>
            <person name="van Rooyen D."/>
            <person name="Rzeszutek E."/>
            <person name="Saraiva M."/>
            <person name="Secombes C.J."/>
            <person name="Seidl M.F."/>
            <person name="Snel B."/>
            <person name="Stassen J.H."/>
            <person name="Sykes S."/>
            <person name="Tripathy S."/>
            <person name="van den Berg H."/>
            <person name="Vega-Arreguin J.C."/>
            <person name="Wawra S."/>
            <person name="Young S.K."/>
            <person name="Zeng Q."/>
            <person name="Dieguez-Uribeondo J."/>
            <person name="Russ C."/>
            <person name="Tyler B.M."/>
            <person name="van West P."/>
        </authorList>
    </citation>
    <scope>NUCLEOTIDE SEQUENCE [LARGE SCALE GENOMIC DNA]</scope>
    <source>
        <strain evidence="1 2">CBS 223.65</strain>
    </source>
</reference>
<dbReference type="EMBL" id="KK583233">
    <property type="protein sequence ID" value="KDO25345.1"/>
    <property type="molecule type" value="Genomic_DNA"/>
</dbReference>
<protein>
    <submittedName>
        <fullName evidence="1">Uncharacterized protein</fullName>
    </submittedName>
</protein>
<accession>A0A067C851</accession>
<keyword evidence="2" id="KW-1185">Reference proteome</keyword>